<dbReference type="EMBL" id="QLLG01000009">
    <property type="protein sequence ID" value="RMX69959.1"/>
    <property type="molecule type" value="Genomic_DNA"/>
</dbReference>
<dbReference type="VEuPathDB" id="FungiDB:DD237_002540"/>
<dbReference type="Proteomes" id="UP000282087">
    <property type="component" value="Unassembled WGS sequence"/>
</dbReference>
<reference evidence="1 2" key="1">
    <citation type="submission" date="2018-06" db="EMBL/GenBank/DDBJ databases">
        <title>Comparative genomics of downy mildews reveals potential adaptations to biotrophy.</title>
        <authorList>
            <person name="Fletcher K."/>
            <person name="Klosterman S.J."/>
            <person name="Derevnina L."/>
            <person name="Martin F."/>
            <person name="Koike S."/>
            <person name="Reyes Chin-Wo S."/>
            <person name="Mou B."/>
            <person name="Michelmore R."/>
        </authorList>
    </citation>
    <scope>NUCLEOTIDE SEQUENCE [LARGE SCALE GENOMIC DNA]</scope>
    <source>
        <strain evidence="1 2">R14</strain>
    </source>
</reference>
<accession>A0A3M6VT55</accession>
<sequence length="155" mass="17309">MCSKSYDGITDEVINVRHHVDSGRNVPLSITRSNSSEGGVESCLSEKTELVTRALTRASASYTFFVRSATQGGDRMIPDAGAEYRVNAVEENDRTCAVSTCFRWTYSPSFDNFYVNNSSNEWHAQSYATSRLQQRIKVDVKAEVFQLCVGMDIVN</sequence>
<keyword evidence="2" id="KW-1185">Reference proteome</keyword>
<organism evidence="1 2">
    <name type="scientific">Peronospora effusa</name>
    <dbReference type="NCBI Taxonomy" id="542832"/>
    <lineage>
        <taxon>Eukaryota</taxon>
        <taxon>Sar</taxon>
        <taxon>Stramenopiles</taxon>
        <taxon>Oomycota</taxon>
        <taxon>Peronosporomycetes</taxon>
        <taxon>Peronosporales</taxon>
        <taxon>Peronosporaceae</taxon>
        <taxon>Peronospora</taxon>
    </lineage>
</organism>
<name>A0A3M6VT55_9STRA</name>
<evidence type="ECO:0000313" key="2">
    <source>
        <dbReference type="Proteomes" id="UP000282087"/>
    </source>
</evidence>
<proteinExistence type="predicted"/>
<evidence type="ECO:0000313" key="1">
    <source>
        <dbReference type="EMBL" id="RMX69959.1"/>
    </source>
</evidence>
<protein>
    <submittedName>
        <fullName evidence="1">Uncharacterized protein</fullName>
    </submittedName>
</protein>
<comment type="caution">
    <text evidence="1">The sequence shown here is derived from an EMBL/GenBank/DDBJ whole genome shotgun (WGS) entry which is preliminary data.</text>
</comment>
<gene>
    <name evidence="1" type="ORF">DD238_001887</name>
</gene>
<dbReference type="AlphaFoldDB" id="A0A3M6VT55"/>